<evidence type="ECO:0000256" key="4">
    <source>
        <dbReference type="SAM" id="MobiDB-lite"/>
    </source>
</evidence>
<evidence type="ECO:0000313" key="6">
    <source>
        <dbReference type="EMBL" id="QDV08496.1"/>
    </source>
</evidence>
<feature type="domain" description="Glycosyltransferase 2-like" evidence="5">
    <location>
        <begin position="30"/>
        <end position="164"/>
    </location>
</feature>
<keyword evidence="3 6" id="KW-0808">Transferase</keyword>
<protein>
    <submittedName>
        <fullName evidence="6">Glycosyl transferase family 2</fullName>
    </submittedName>
</protein>
<keyword evidence="7" id="KW-1185">Reference proteome</keyword>
<comment type="similarity">
    <text evidence="1">Belongs to the glycosyltransferase 2 family.</text>
</comment>
<evidence type="ECO:0000256" key="1">
    <source>
        <dbReference type="ARBA" id="ARBA00006739"/>
    </source>
</evidence>
<dbReference type="GO" id="GO:0016757">
    <property type="term" value="F:glycosyltransferase activity"/>
    <property type="evidence" value="ECO:0007669"/>
    <property type="project" value="UniProtKB-KW"/>
</dbReference>
<evidence type="ECO:0000259" key="5">
    <source>
        <dbReference type="Pfam" id="PF00535"/>
    </source>
</evidence>
<dbReference type="Proteomes" id="UP000320390">
    <property type="component" value="Chromosome"/>
</dbReference>
<dbReference type="RefSeq" id="WP_145201261.1">
    <property type="nucleotide sequence ID" value="NZ_CP036434.1"/>
</dbReference>
<evidence type="ECO:0000313" key="7">
    <source>
        <dbReference type="Proteomes" id="UP000320390"/>
    </source>
</evidence>
<keyword evidence="2" id="KW-0328">Glycosyltransferase</keyword>
<proteinExistence type="inferred from homology"/>
<evidence type="ECO:0000256" key="2">
    <source>
        <dbReference type="ARBA" id="ARBA00022676"/>
    </source>
</evidence>
<dbReference type="PANTHER" id="PTHR43179:SF12">
    <property type="entry name" value="GALACTOFURANOSYLTRANSFERASE GLFT2"/>
    <property type="match status" value="1"/>
</dbReference>
<dbReference type="EMBL" id="CP036434">
    <property type="protein sequence ID" value="QDV08496.1"/>
    <property type="molecule type" value="Genomic_DNA"/>
</dbReference>
<feature type="region of interest" description="Disordered" evidence="4">
    <location>
        <begin position="1"/>
        <end position="22"/>
    </location>
</feature>
<name>A0A518EWL3_9BACT</name>
<sequence>MSASKGTSGDRMQKARGDGTGSRSIAKSVSIVIPTIGSEARLRLSLPSAVKEVEARSIAADEILIVDDSGLDRASGTVPEVLGAEDGDRRAKVRILSTGDNLGFSAAVRKGMQEARNSLVLVLHDDVALMPGALDELTKAFLQPGSVAPTPEAVFAASPRITHAGAGPEVPPETTGTLTLVDDRLTIFEGQPAVEPESGESADAPRLASFLPSSAFMMLRQEFLDSGGFDSLFAPFSWEDVDFSLSARRRGRLLIEVPKAKAIHGLGDAPAADASFQTTDAELASRVIERNRLLLRWKHLTTRADATEHLVSLWRTVLEAGLAGDRETLEHVCLAFEKLGAVTASRAKVAGTPAVSMRG</sequence>
<gene>
    <name evidence="6" type="ORF">Poly30_40440</name>
</gene>
<reference evidence="6 7" key="1">
    <citation type="submission" date="2019-02" db="EMBL/GenBank/DDBJ databases">
        <title>Deep-cultivation of Planctomycetes and their phenomic and genomic characterization uncovers novel biology.</title>
        <authorList>
            <person name="Wiegand S."/>
            <person name="Jogler M."/>
            <person name="Boedeker C."/>
            <person name="Pinto D."/>
            <person name="Vollmers J."/>
            <person name="Rivas-Marin E."/>
            <person name="Kohn T."/>
            <person name="Peeters S.H."/>
            <person name="Heuer A."/>
            <person name="Rast P."/>
            <person name="Oberbeckmann S."/>
            <person name="Bunk B."/>
            <person name="Jeske O."/>
            <person name="Meyerdierks A."/>
            <person name="Storesund J.E."/>
            <person name="Kallscheuer N."/>
            <person name="Luecker S."/>
            <person name="Lage O.M."/>
            <person name="Pohl T."/>
            <person name="Merkel B.J."/>
            <person name="Hornburger P."/>
            <person name="Mueller R.-W."/>
            <person name="Bruemmer F."/>
            <person name="Labrenz M."/>
            <person name="Spormann A.M."/>
            <person name="Op den Camp H."/>
            <person name="Overmann J."/>
            <person name="Amann R."/>
            <person name="Jetten M.S.M."/>
            <person name="Mascher T."/>
            <person name="Medema M.H."/>
            <person name="Devos D.P."/>
            <person name="Kaster A.-K."/>
            <person name="Ovreas L."/>
            <person name="Rohde M."/>
            <person name="Galperin M.Y."/>
            <person name="Jogler C."/>
        </authorList>
    </citation>
    <scope>NUCLEOTIDE SEQUENCE [LARGE SCALE GENOMIC DNA]</scope>
    <source>
        <strain evidence="6 7">Poly30</strain>
    </source>
</reference>
<dbReference type="InterPro" id="IPR001173">
    <property type="entry name" value="Glyco_trans_2-like"/>
</dbReference>
<dbReference type="InterPro" id="IPR029044">
    <property type="entry name" value="Nucleotide-diphossugar_trans"/>
</dbReference>
<organism evidence="6 7">
    <name type="scientific">Saltatorellus ferox</name>
    <dbReference type="NCBI Taxonomy" id="2528018"/>
    <lineage>
        <taxon>Bacteria</taxon>
        <taxon>Pseudomonadati</taxon>
        <taxon>Planctomycetota</taxon>
        <taxon>Planctomycetia</taxon>
        <taxon>Planctomycetia incertae sedis</taxon>
        <taxon>Saltatorellus</taxon>
    </lineage>
</organism>
<dbReference type="AlphaFoldDB" id="A0A518EWL3"/>
<dbReference type="OrthoDB" id="9771846at2"/>
<dbReference type="Gene3D" id="3.90.550.10">
    <property type="entry name" value="Spore Coat Polysaccharide Biosynthesis Protein SpsA, Chain A"/>
    <property type="match status" value="1"/>
</dbReference>
<evidence type="ECO:0000256" key="3">
    <source>
        <dbReference type="ARBA" id="ARBA00022679"/>
    </source>
</evidence>
<dbReference type="PANTHER" id="PTHR43179">
    <property type="entry name" value="RHAMNOSYLTRANSFERASE WBBL"/>
    <property type="match status" value="1"/>
</dbReference>
<dbReference type="SUPFAM" id="SSF53448">
    <property type="entry name" value="Nucleotide-diphospho-sugar transferases"/>
    <property type="match status" value="1"/>
</dbReference>
<dbReference type="Pfam" id="PF00535">
    <property type="entry name" value="Glycos_transf_2"/>
    <property type="match status" value="1"/>
</dbReference>
<accession>A0A518EWL3</accession>